<feature type="transmembrane region" description="Helical" evidence="11">
    <location>
        <begin position="229"/>
        <end position="247"/>
    </location>
</feature>
<evidence type="ECO:0000256" key="1">
    <source>
        <dbReference type="ARBA" id="ARBA00004651"/>
    </source>
</evidence>
<feature type="transmembrane region" description="Helical" evidence="11">
    <location>
        <begin position="359"/>
        <end position="380"/>
    </location>
</feature>
<keyword evidence="9 11" id="KW-0472">Membrane</keyword>
<comment type="subcellular location">
    <subcellularLocation>
        <location evidence="1">Cell membrane</location>
        <topology evidence="1">Multi-pass membrane protein</topology>
    </subcellularLocation>
</comment>
<dbReference type="InterPro" id="IPR053951">
    <property type="entry name" value="K_trans_N"/>
</dbReference>
<dbReference type="EMBL" id="JAAWWB010000006">
    <property type="protein sequence ID" value="KAG6780279.1"/>
    <property type="molecule type" value="Genomic_DNA"/>
</dbReference>
<dbReference type="AlphaFoldDB" id="A0A8X8D6N4"/>
<comment type="similarity">
    <text evidence="2">Belongs to the HAK/KUP transporter (TC 2.A.72.3) family.</text>
</comment>
<comment type="caution">
    <text evidence="14">The sequence shown here is derived from an EMBL/GenBank/DDBJ whole genome shotgun (WGS) entry which is preliminary data.</text>
</comment>
<dbReference type="Pfam" id="PF22776">
    <property type="entry name" value="K_trans_C"/>
    <property type="match status" value="1"/>
</dbReference>
<feature type="transmembrane region" description="Helical" evidence="11">
    <location>
        <begin position="536"/>
        <end position="556"/>
    </location>
</feature>
<keyword evidence="15" id="KW-1185">Reference proteome</keyword>
<evidence type="ECO:0000256" key="5">
    <source>
        <dbReference type="ARBA" id="ARBA00022692"/>
    </source>
</evidence>
<evidence type="ECO:0000256" key="3">
    <source>
        <dbReference type="ARBA" id="ARBA00022448"/>
    </source>
</evidence>
<feature type="transmembrane region" description="Helical" evidence="11">
    <location>
        <begin position="145"/>
        <end position="168"/>
    </location>
</feature>
<feature type="transmembrane region" description="Helical" evidence="11">
    <location>
        <begin position="392"/>
        <end position="410"/>
    </location>
</feature>
<evidence type="ECO:0000256" key="8">
    <source>
        <dbReference type="ARBA" id="ARBA00023065"/>
    </source>
</evidence>
<keyword evidence="7 11" id="KW-1133">Transmembrane helix</keyword>
<feature type="compositionally biased region" description="Basic and acidic residues" evidence="10">
    <location>
        <begin position="1"/>
        <end position="12"/>
    </location>
</feature>
<evidence type="ECO:0000256" key="9">
    <source>
        <dbReference type="ARBA" id="ARBA00023136"/>
    </source>
</evidence>
<feature type="region of interest" description="Disordered" evidence="10">
    <location>
        <begin position="1"/>
        <end position="66"/>
    </location>
</feature>
<keyword evidence="5 11" id="KW-0812">Transmembrane</keyword>
<evidence type="ECO:0000259" key="12">
    <source>
        <dbReference type="Pfam" id="PF02705"/>
    </source>
</evidence>
<dbReference type="GO" id="GO:0000325">
    <property type="term" value="C:plant-type vacuole"/>
    <property type="evidence" value="ECO:0007669"/>
    <property type="project" value="TreeGrafter"/>
</dbReference>
<keyword evidence="3" id="KW-0813">Transport</keyword>
<dbReference type="Pfam" id="PF02705">
    <property type="entry name" value="K_trans"/>
    <property type="match status" value="2"/>
</dbReference>
<dbReference type="GO" id="GO:0005886">
    <property type="term" value="C:plasma membrane"/>
    <property type="evidence" value="ECO:0007669"/>
    <property type="project" value="UniProtKB-SubCell"/>
</dbReference>
<dbReference type="OrthoDB" id="504708at2759"/>
<organism evidence="14 15">
    <name type="scientific">Populus tomentosa</name>
    <name type="common">Chinese white poplar</name>
    <dbReference type="NCBI Taxonomy" id="118781"/>
    <lineage>
        <taxon>Eukaryota</taxon>
        <taxon>Viridiplantae</taxon>
        <taxon>Streptophyta</taxon>
        <taxon>Embryophyta</taxon>
        <taxon>Tracheophyta</taxon>
        <taxon>Spermatophyta</taxon>
        <taxon>Magnoliopsida</taxon>
        <taxon>eudicotyledons</taxon>
        <taxon>Gunneridae</taxon>
        <taxon>Pentapetalae</taxon>
        <taxon>rosids</taxon>
        <taxon>fabids</taxon>
        <taxon>Malpighiales</taxon>
        <taxon>Salicaceae</taxon>
        <taxon>Saliceae</taxon>
        <taxon>Populus</taxon>
    </lineage>
</organism>
<evidence type="ECO:0000256" key="6">
    <source>
        <dbReference type="ARBA" id="ARBA00022958"/>
    </source>
</evidence>
<evidence type="ECO:0000313" key="14">
    <source>
        <dbReference type="EMBL" id="KAG6780279.1"/>
    </source>
</evidence>
<dbReference type="InterPro" id="IPR053952">
    <property type="entry name" value="K_trans_C"/>
</dbReference>
<evidence type="ECO:0000256" key="10">
    <source>
        <dbReference type="SAM" id="MobiDB-lite"/>
    </source>
</evidence>
<feature type="domain" description="K+ potassium transporter integral membrane" evidence="12">
    <location>
        <begin position="107"/>
        <end position="369"/>
    </location>
</feature>
<feature type="transmembrane region" description="Helical" evidence="11">
    <location>
        <begin position="713"/>
        <end position="734"/>
    </location>
</feature>
<name>A0A8X8D6N4_POPTO</name>
<sequence>MADEDGIGRSESRLASMDSVESRWVFQDDDDDEDDSLMDDDDEEHSQLRRGGGLDSEEEDEEDTAEQRLIRTGPRIDSFDVEALEIPSAHRNDYFYEELGVGRRIILAFQTLGVVFGDVGTSPLYTFHVMFNKAPVNGEEDVIGALSLVLYTLILIPLVKYVLVVLWANDDGEGGTFALYSLICRHAKVNLLPNQLPSDARISSFRLKVPSAELERSLKIKERLETSPHLKRMLLMLVLAGTSMLIADGVVTPAMSGIFVCLNAVMSAVGGLKVGVASIKQEQVVMISVAFLVILFSVQKFGTSKVGLAVGPALFIWFCSLAAIGIYNLVKYDSSVLRAFNPVHIYYFFKRNSTKGWRALGGCLLCATGLLGMLTSSKMITLFEVDGTNGTLWNEFFLPIAIALVRRWLVTCMERKLAAMKIEMEIVYNGGDSWISCDSVRFHVNHFCFWRKKDSMMIWFCGVCVVPCCTRGGMGHTSNSKFDKKKGSLILNELSSLIGKLVANVAFMRKIGPLHGSEAMFADLCYFSVRSVQLTFVFLVLPCLLLGYLGQAAYLMEHYSDDLAEHAFYSSVPNGVFWPVFLIANLAALIASRAMTTATFSCIKQSTALGCFPRLKIIHTSRKFMGQIYIPVINWFLLVVCLVLICSISSITEIGNAYGIAELGVMMTTTILVTIVMLLIWQINIIIVLSFLVIFLGIELVFFSSVLGGVGDGSWIILVFAVVMFFVMLVWNYGSKLKYETEVKKKLSMDLVRELGPNLGTIRAPGIGLIYNELVKGIPAIFGHFLTTLPAIHSMIIFVCIKYVPVPVVPQGERFLFRRVCPKSYHIFRCIARYGYKDVRKENHQAFEQLLIESLEKFIRREAQERSLESDGDDDTDYEDDYSSTRVLIAPNGSVYSLGVPLLGEYKDTSKSISEASTSEEAKIGYPSDSASDAERSLERELSFIHKAKESGVVYLLGHGDIRARKDSWFIKKLVINYFYAFLRKNCRRGTANLSVPHSHLMQVGMTYMV</sequence>
<protein>
    <recommendedName>
        <fullName evidence="16">Potassium transporter</fullName>
    </recommendedName>
</protein>
<evidence type="ECO:0008006" key="16">
    <source>
        <dbReference type="Google" id="ProtNLM"/>
    </source>
</evidence>
<dbReference type="PANTHER" id="PTHR30540:SF8">
    <property type="entry name" value="POTASSIUM TRANSPORTER 7"/>
    <property type="match status" value="1"/>
</dbReference>
<dbReference type="PANTHER" id="PTHR30540">
    <property type="entry name" value="OSMOTIC STRESS POTASSIUM TRANSPORTER"/>
    <property type="match status" value="1"/>
</dbReference>
<evidence type="ECO:0000256" key="11">
    <source>
        <dbReference type="SAM" id="Phobius"/>
    </source>
</evidence>
<feature type="domain" description="K+ potassium transporter C-terminal" evidence="13">
    <location>
        <begin position="765"/>
        <end position="1008"/>
    </location>
</feature>
<feature type="transmembrane region" description="Helical" evidence="11">
    <location>
        <begin position="628"/>
        <end position="651"/>
    </location>
</feature>
<keyword evidence="4" id="KW-0633">Potassium transport</keyword>
<keyword evidence="6" id="KW-0630">Potassium</keyword>
<feature type="transmembrane region" description="Helical" evidence="11">
    <location>
        <begin position="657"/>
        <end position="679"/>
    </location>
</feature>
<feature type="transmembrane region" description="Helical" evidence="11">
    <location>
        <begin position="308"/>
        <end position="330"/>
    </location>
</feature>
<keyword evidence="8" id="KW-0406">Ion transport</keyword>
<dbReference type="Proteomes" id="UP000886885">
    <property type="component" value="Chromosome 3D"/>
</dbReference>
<feature type="compositionally biased region" description="Acidic residues" evidence="10">
    <location>
        <begin position="55"/>
        <end position="64"/>
    </location>
</feature>
<feature type="transmembrane region" description="Helical" evidence="11">
    <location>
        <begin position="105"/>
        <end position="125"/>
    </location>
</feature>
<feature type="transmembrane region" description="Helical" evidence="11">
    <location>
        <begin position="284"/>
        <end position="302"/>
    </location>
</feature>
<proteinExistence type="inferred from homology"/>
<evidence type="ECO:0000256" key="7">
    <source>
        <dbReference type="ARBA" id="ARBA00022989"/>
    </source>
</evidence>
<feature type="transmembrane region" description="Helical" evidence="11">
    <location>
        <begin position="686"/>
        <end position="707"/>
    </location>
</feature>
<feature type="compositionally biased region" description="Acidic residues" evidence="10">
    <location>
        <begin position="27"/>
        <end position="44"/>
    </location>
</feature>
<dbReference type="GO" id="GO:0005774">
    <property type="term" value="C:vacuolar membrane"/>
    <property type="evidence" value="ECO:0007669"/>
    <property type="project" value="TreeGrafter"/>
</dbReference>
<evidence type="ECO:0000256" key="4">
    <source>
        <dbReference type="ARBA" id="ARBA00022538"/>
    </source>
</evidence>
<accession>A0A8X8D6N4</accession>
<reference evidence="14" key="1">
    <citation type="journal article" date="2020" name="bioRxiv">
        <title>Hybrid origin of Populus tomentosa Carr. identified through genome sequencing and phylogenomic analysis.</title>
        <authorList>
            <person name="An X."/>
            <person name="Gao K."/>
            <person name="Chen Z."/>
            <person name="Li J."/>
            <person name="Yang X."/>
            <person name="Yang X."/>
            <person name="Zhou J."/>
            <person name="Guo T."/>
            <person name="Zhao T."/>
            <person name="Huang S."/>
            <person name="Miao D."/>
            <person name="Khan W.U."/>
            <person name="Rao P."/>
            <person name="Ye M."/>
            <person name="Lei B."/>
            <person name="Liao W."/>
            <person name="Wang J."/>
            <person name="Ji L."/>
            <person name="Li Y."/>
            <person name="Guo B."/>
            <person name="Mustafa N.S."/>
            <person name="Li S."/>
            <person name="Yun Q."/>
            <person name="Keller S.R."/>
            <person name="Mao J."/>
            <person name="Zhang R."/>
            <person name="Strauss S.H."/>
        </authorList>
    </citation>
    <scope>NUCLEOTIDE SEQUENCE</scope>
    <source>
        <strain evidence="14">GM15</strain>
        <tissue evidence="14">Leaf</tissue>
    </source>
</reference>
<evidence type="ECO:0000256" key="2">
    <source>
        <dbReference type="ARBA" id="ARBA00008440"/>
    </source>
</evidence>
<feature type="domain" description="K+ potassium transporter integral membrane" evidence="12">
    <location>
        <begin position="515"/>
        <end position="750"/>
    </location>
</feature>
<evidence type="ECO:0000259" key="13">
    <source>
        <dbReference type="Pfam" id="PF22776"/>
    </source>
</evidence>
<gene>
    <name evidence="14" type="ORF">POTOM_013133</name>
</gene>
<evidence type="ECO:0000313" key="15">
    <source>
        <dbReference type="Proteomes" id="UP000886885"/>
    </source>
</evidence>
<dbReference type="GO" id="GO:0015079">
    <property type="term" value="F:potassium ion transmembrane transporter activity"/>
    <property type="evidence" value="ECO:0007669"/>
    <property type="project" value="InterPro"/>
</dbReference>
<feature type="transmembrane region" description="Helical" evidence="11">
    <location>
        <begin position="253"/>
        <end position="272"/>
    </location>
</feature>
<dbReference type="InterPro" id="IPR003855">
    <property type="entry name" value="K+_transporter"/>
</dbReference>
<feature type="transmembrane region" description="Helical" evidence="11">
    <location>
        <begin position="576"/>
        <end position="595"/>
    </location>
</feature>